<sequence>MFNESDHQINIESLLNQSKELPNLLDPSATENNSLNLYITLFTIIYIYLIIFVGVMITPAISHTISNQHLSYLSTNTLNNDKDEIKQTEIDTFQDIECD</sequence>
<dbReference type="EMBL" id="KI925626">
    <property type="protein sequence ID" value="ETW46368.1"/>
    <property type="molecule type" value="Genomic_DNA"/>
</dbReference>
<keyword evidence="1" id="KW-0472">Membrane</keyword>
<dbReference type="AlphaFoldDB" id="A0A024WHA5"/>
<reference evidence="2 3" key="1">
    <citation type="submission" date="2013-02" db="EMBL/GenBank/DDBJ databases">
        <title>The Genome Annotation of Plasmodium falciparum MaliPS096_E11.</title>
        <authorList>
            <consortium name="The Broad Institute Genome Sequencing Platform"/>
            <consortium name="The Broad Institute Genome Sequencing Center for Infectious Disease"/>
            <person name="Neafsey D."/>
            <person name="Hoffman S."/>
            <person name="Volkman S."/>
            <person name="Rosenthal P."/>
            <person name="Walker B."/>
            <person name="Young S.K."/>
            <person name="Zeng Q."/>
            <person name="Gargeya S."/>
            <person name="Fitzgerald M."/>
            <person name="Haas B."/>
            <person name="Abouelleil A."/>
            <person name="Allen A.W."/>
            <person name="Alvarado L."/>
            <person name="Arachchi H.M."/>
            <person name="Berlin A.M."/>
            <person name="Chapman S.B."/>
            <person name="Gainer-Dewar J."/>
            <person name="Goldberg J."/>
            <person name="Griggs A."/>
            <person name="Gujja S."/>
            <person name="Hansen M."/>
            <person name="Howarth C."/>
            <person name="Imamovic A."/>
            <person name="Ireland A."/>
            <person name="Larimer J."/>
            <person name="McCowan C."/>
            <person name="Murphy C."/>
            <person name="Pearson M."/>
            <person name="Poon T.W."/>
            <person name="Priest M."/>
            <person name="Roberts A."/>
            <person name="Saif S."/>
            <person name="Shea T."/>
            <person name="Sisk P."/>
            <person name="Sykes S."/>
            <person name="Wortman J."/>
            <person name="Nusbaum C."/>
            <person name="Birren B."/>
        </authorList>
    </citation>
    <scope>NUCLEOTIDE SEQUENCE [LARGE SCALE GENOMIC DNA]</scope>
    <source>
        <strain evidence="2 3">MaliPS096_E11</strain>
    </source>
</reference>
<dbReference type="Proteomes" id="UP000030699">
    <property type="component" value="Unassembled WGS sequence"/>
</dbReference>
<protein>
    <submittedName>
        <fullName evidence="2">Uncharacterized protein</fullName>
    </submittedName>
</protein>
<name>A0A024WHA5_PLAFA</name>
<keyword evidence="1" id="KW-1133">Transmembrane helix</keyword>
<feature type="transmembrane region" description="Helical" evidence="1">
    <location>
        <begin position="37"/>
        <end position="61"/>
    </location>
</feature>
<evidence type="ECO:0000256" key="1">
    <source>
        <dbReference type="SAM" id="Phobius"/>
    </source>
</evidence>
<dbReference type="OrthoDB" id="376753at2759"/>
<evidence type="ECO:0000313" key="3">
    <source>
        <dbReference type="Proteomes" id="UP000030699"/>
    </source>
</evidence>
<keyword evidence="1" id="KW-0812">Transmembrane</keyword>
<organism evidence="2 3">
    <name type="scientific">Plasmodium falciparum MaliPS096_E11</name>
    <dbReference type="NCBI Taxonomy" id="1036727"/>
    <lineage>
        <taxon>Eukaryota</taxon>
        <taxon>Sar</taxon>
        <taxon>Alveolata</taxon>
        <taxon>Apicomplexa</taxon>
        <taxon>Aconoidasida</taxon>
        <taxon>Haemosporida</taxon>
        <taxon>Plasmodiidae</taxon>
        <taxon>Plasmodium</taxon>
        <taxon>Plasmodium (Laverania)</taxon>
    </lineage>
</organism>
<evidence type="ECO:0000313" key="2">
    <source>
        <dbReference type="EMBL" id="ETW46368.1"/>
    </source>
</evidence>
<proteinExistence type="predicted"/>
<reference evidence="2 3" key="2">
    <citation type="submission" date="2013-02" db="EMBL/GenBank/DDBJ databases">
        <title>The Genome Sequence of Plasmodium falciparum MaliPS096_E11.</title>
        <authorList>
            <consortium name="The Broad Institute Genome Sequencing Platform"/>
            <consortium name="The Broad Institute Genome Sequencing Center for Infectious Disease"/>
            <person name="Neafsey D."/>
            <person name="Cheeseman I."/>
            <person name="Volkman S."/>
            <person name="Adams J."/>
            <person name="Walker B."/>
            <person name="Young S.K."/>
            <person name="Zeng Q."/>
            <person name="Gargeya S."/>
            <person name="Fitzgerald M."/>
            <person name="Haas B."/>
            <person name="Abouelleil A."/>
            <person name="Alvarado L."/>
            <person name="Arachchi H.M."/>
            <person name="Berlin A.M."/>
            <person name="Chapman S.B."/>
            <person name="Dewar J."/>
            <person name="Goldberg J."/>
            <person name="Griggs A."/>
            <person name="Gujja S."/>
            <person name="Hansen M."/>
            <person name="Howarth C."/>
            <person name="Imamovic A."/>
            <person name="Larimer J."/>
            <person name="McCowan C."/>
            <person name="Murphy C."/>
            <person name="Neiman D."/>
            <person name="Pearson M."/>
            <person name="Priest M."/>
            <person name="Roberts A."/>
            <person name="Saif S."/>
            <person name="Shea T."/>
            <person name="Sisk P."/>
            <person name="Sykes S."/>
            <person name="Wortman J."/>
            <person name="Nusbaum C."/>
            <person name="Birren B."/>
        </authorList>
    </citation>
    <scope>NUCLEOTIDE SEQUENCE [LARGE SCALE GENOMIC DNA]</scope>
    <source>
        <strain evidence="2 3">MaliPS096_E11</strain>
    </source>
</reference>
<accession>A0A024WHA5</accession>
<gene>
    <name evidence="2" type="ORF">PFMALIP_05610</name>
</gene>